<evidence type="ECO:0008006" key="2">
    <source>
        <dbReference type="Google" id="ProtNLM"/>
    </source>
</evidence>
<protein>
    <recommendedName>
        <fullName evidence="2">ABC transporter domain-containing protein</fullName>
    </recommendedName>
</protein>
<comment type="caution">
    <text evidence="1">The sequence shown here is derived from an EMBL/GenBank/DDBJ whole genome shotgun (WGS) entry which is preliminary data.</text>
</comment>
<accession>X0SHR9</accession>
<evidence type="ECO:0000313" key="1">
    <source>
        <dbReference type="EMBL" id="GAF80549.1"/>
    </source>
</evidence>
<dbReference type="GO" id="GO:0015421">
    <property type="term" value="F:ABC-type oligopeptide transporter activity"/>
    <property type="evidence" value="ECO:0007669"/>
    <property type="project" value="TreeGrafter"/>
</dbReference>
<feature type="non-terminal residue" evidence="1">
    <location>
        <position position="1"/>
    </location>
</feature>
<dbReference type="EMBL" id="BARS01009856">
    <property type="protein sequence ID" value="GAF80549.1"/>
    <property type="molecule type" value="Genomic_DNA"/>
</dbReference>
<dbReference type="Gene3D" id="3.40.50.300">
    <property type="entry name" value="P-loop containing nucleotide triphosphate hydrolases"/>
    <property type="match status" value="1"/>
</dbReference>
<sequence>LINPRILVLDEATSSVDPYTELVIQEALEKLLANRTSIIIAHRLSTIRNADRIAVIDHGEIIELGSHKELLEKGGLYSRLYKLQFREPTTHVEEIL</sequence>
<dbReference type="SUPFAM" id="SSF52540">
    <property type="entry name" value="P-loop containing nucleoside triphosphate hydrolases"/>
    <property type="match status" value="1"/>
</dbReference>
<dbReference type="InterPro" id="IPR039421">
    <property type="entry name" value="Type_1_exporter"/>
</dbReference>
<proteinExistence type="predicted"/>
<dbReference type="GO" id="GO:0090374">
    <property type="term" value="P:oligopeptide export from mitochondrion"/>
    <property type="evidence" value="ECO:0007669"/>
    <property type="project" value="TreeGrafter"/>
</dbReference>
<dbReference type="GO" id="GO:0005743">
    <property type="term" value="C:mitochondrial inner membrane"/>
    <property type="evidence" value="ECO:0007669"/>
    <property type="project" value="TreeGrafter"/>
</dbReference>
<dbReference type="AlphaFoldDB" id="X0SHR9"/>
<reference evidence="1" key="1">
    <citation type="journal article" date="2014" name="Front. Microbiol.">
        <title>High frequency of phylogenetically diverse reductive dehalogenase-homologous genes in deep subseafloor sedimentary metagenomes.</title>
        <authorList>
            <person name="Kawai M."/>
            <person name="Futagami T."/>
            <person name="Toyoda A."/>
            <person name="Takaki Y."/>
            <person name="Nishi S."/>
            <person name="Hori S."/>
            <person name="Arai W."/>
            <person name="Tsubouchi T."/>
            <person name="Morono Y."/>
            <person name="Uchiyama I."/>
            <person name="Ito T."/>
            <person name="Fujiyama A."/>
            <person name="Inagaki F."/>
            <person name="Takami H."/>
        </authorList>
    </citation>
    <scope>NUCLEOTIDE SEQUENCE</scope>
    <source>
        <strain evidence="1">Expedition CK06-06</strain>
    </source>
</reference>
<organism evidence="1">
    <name type="scientific">marine sediment metagenome</name>
    <dbReference type="NCBI Taxonomy" id="412755"/>
    <lineage>
        <taxon>unclassified sequences</taxon>
        <taxon>metagenomes</taxon>
        <taxon>ecological metagenomes</taxon>
    </lineage>
</organism>
<dbReference type="PANTHER" id="PTHR43394:SF1">
    <property type="entry name" value="ATP-BINDING CASSETTE SUB-FAMILY B MEMBER 10, MITOCHONDRIAL"/>
    <property type="match status" value="1"/>
</dbReference>
<gene>
    <name evidence="1" type="ORF">S01H1_18437</name>
</gene>
<dbReference type="InterPro" id="IPR027417">
    <property type="entry name" value="P-loop_NTPase"/>
</dbReference>
<name>X0SHR9_9ZZZZ</name>
<dbReference type="PANTHER" id="PTHR43394">
    <property type="entry name" value="ATP-DEPENDENT PERMEASE MDL1, MITOCHONDRIAL"/>
    <property type="match status" value="1"/>
</dbReference>